<dbReference type="AlphaFoldDB" id="A0A0N4ZEC7"/>
<proteinExistence type="predicted"/>
<feature type="compositionally biased region" description="Low complexity" evidence="1">
    <location>
        <begin position="41"/>
        <end position="58"/>
    </location>
</feature>
<feature type="region of interest" description="Disordered" evidence="1">
    <location>
        <begin position="93"/>
        <end position="185"/>
    </location>
</feature>
<evidence type="ECO:0000256" key="1">
    <source>
        <dbReference type="SAM" id="MobiDB-lite"/>
    </source>
</evidence>
<evidence type="ECO:0000313" key="3">
    <source>
        <dbReference type="WBParaSite" id="PTRK_0000600400.1"/>
    </source>
</evidence>
<protein>
    <submittedName>
        <fullName evidence="3">Transcriptional regulator, AcrR family</fullName>
    </submittedName>
</protein>
<feature type="region of interest" description="Disordered" evidence="1">
    <location>
        <begin position="39"/>
        <end position="78"/>
    </location>
</feature>
<feature type="compositionally biased region" description="Basic and acidic residues" evidence="1">
    <location>
        <begin position="157"/>
        <end position="166"/>
    </location>
</feature>
<accession>A0A0N4ZEC7</accession>
<organism evidence="2 3">
    <name type="scientific">Parastrongyloides trichosuri</name>
    <name type="common">Possum-specific nematode worm</name>
    <dbReference type="NCBI Taxonomy" id="131310"/>
    <lineage>
        <taxon>Eukaryota</taxon>
        <taxon>Metazoa</taxon>
        <taxon>Ecdysozoa</taxon>
        <taxon>Nematoda</taxon>
        <taxon>Chromadorea</taxon>
        <taxon>Rhabditida</taxon>
        <taxon>Tylenchina</taxon>
        <taxon>Panagrolaimomorpha</taxon>
        <taxon>Strongyloidoidea</taxon>
        <taxon>Strongyloididae</taxon>
        <taxon>Parastrongyloides</taxon>
    </lineage>
</organism>
<sequence length="219" mass="23689">PDRRPGRGADAAGLRRCAALRLHGPDPDRGGRGARLVRQTGAGAAGQRLLGRAPGRGLCRQGAEHQGQPAGPEHRGRSGQYLCVRGALPGAHLAPDSGGQAPHGRRLFHPADRTPRGRLCGRHPEPARGAERAEHHPDRRAGRLPGERGRRRQRALRGADRLGEGVRRRRRHQGDGGSSLCRHVSRQLLRPRPRSGGGLPQADHCGGVWLCAGWRLRTR</sequence>
<reference evidence="3" key="1">
    <citation type="submission" date="2017-02" db="UniProtKB">
        <authorList>
            <consortium name="WormBaseParasite"/>
        </authorList>
    </citation>
    <scope>IDENTIFICATION</scope>
</reference>
<dbReference type="WBParaSite" id="PTRK_0000600400.1">
    <property type="protein sequence ID" value="PTRK_0000600400.1"/>
    <property type="gene ID" value="PTRK_0000600400"/>
</dbReference>
<evidence type="ECO:0000313" key="2">
    <source>
        <dbReference type="Proteomes" id="UP000038045"/>
    </source>
</evidence>
<dbReference type="Proteomes" id="UP000038045">
    <property type="component" value="Unplaced"/>
</dbReference>
<name>A0A0N4ZEC7_PARTI</name>
<keyword evidence="2" id="KW-1185">Reference proteome</keyword>
<feature type="compositionally biased region" description="Basic and acidic residues" evidence="1">
    <location>
        <begin position="122"/>
        <end position="148"/>
    </location>
</feature>